<evidence type="ECO:0000259" key="5">
    <source>
        <dbReference type="Pfam" id="PF13193"/>
    </source>
</evidence>
<dbReference type="CDD" id="cd04433">
    <property type="entry name" value="AFD_class_I"/>
    <property type="match status" value="1"/>
</dbReference>
<proteinExistence type="inferred from homology"/>
<accession>A0A5Q5BKH2</accession>
<comment type="similarity">
    <text evidence="1">Belongs to the ATP-dependent AMP-binding enzyme family.</text>
</comment>
<dbReference type="Gene3D" id="3.40.50.12780">
    <property type="entry name" value="N-terminal domain of ligase-like"/>
    <property type="match status" value="1"/>
</dbReference>
<dbReference type="InterPro" id="IPR000873">
    <property type="entry name" value="AMP-dep_synth/lig_dom"/>
</dbReference>
<dbReference type="PANTHER" id="PTHR43201">
    <property type="entry name" value="ACYL-COA SYNTHETASE"/>
    <property type="match status" value="1"/>
</dbReference>
<feature type="compositionally biased region" description="Basic and acidic residues" evidence="3">
    <location>
        <begin position="11"/>
        <end position="21"/>
    </location>
</feature>
<organism evidence="6">
    <name type="scientific">Mycobacterium sp. (strain MCS)</name>
    <dbReference type="NCBI Taxonomy" id="164756"/>
    <lineage>
        <taxon>Bacteria</taxon>
        <taxon>Bacillati</taxon>
        <taxon>Actinomycetota</taxon>
        <taxon>Actinomycetes</taxon>
        <taxon>Mycobacteriales</taxon>
        <taxon>Mycobacteriaceae</taxon>
        <taxon>Mycobacterium</taxon>
    </lineage>
</organism>
<gene>
    <name evidence="6" type="ordered locus">Mmcs_2666</name>
</gene>
<evidence type="ECO:0000256" key="3">
    <source>
        <dbReference type="SAM" id="MobiDB-lite"/>
    </source>
</evidence>
<feature type="domain" description="AMP-dependent synthetase/ligase" evidence="4">
    <location>
        <begin position="34"/>
        <end position="325"/>
    </location>
</feature>
<keyword evidence="2 6" id="KW-0436">Ligase</keyword>
<dbReference type="Pfam" id="PF13193">
    <property type="entry name" value="AMP-binding_C"/>
    <property type="match status" value="1"/>
</dbReference>
<dbReference type="Gene3D" id="3.40.50.980">
    <property type="match status" value="2"/>
</dbReference>
<dbReference type="GO" id="GO:0031956">
    <property type="term" value="F:medium-chain fatty acid-CoA ligase activity"/>
    <property type="evidence" value="ECO:0007669"/>
    <property type="project" value="TreeGrafter"/>
</dbReference>
<name>A0A5Q5BKH2_MYCSS</name>
<evidence type="ECO:0000256" key="2">
    <source>
        <dbReference type="ARBA" id="ARBA00022598"/>
    </source>
</evidence>
<dbReference type="Gene3D" id="3.30.300.30">
    <property type="match status" value="1"/>
</dbReference>
<dbReference type="PANTHER" id="PTHR43201:SF5">
    <property type="entry name" value="MEDIUM-CHAIN ACYL-COA LIGASE ACSF2, MITOCHONDRIAL"/>
    <property type="match status" value="1"/>
</dbReference>
<dbReference type="InterPro" id="IPR025110">
    <property type="entry name" value="AMP-bd_C"/>
</dbReference>
<dbReference type="InterPro" id="IPR042099">
    <property type="entry name" value="ANL_N_sf"/>
</dbReference>
<feature type="region of interest" description="Disordered" evidence="3">
    <location>
        <begin position="1"/>
        <end position="21"/>
    </location>
</feature>
<evidence type="ECO:0000259" key="4">
    <source>
        <dbReference type="Pfam" id="PF00501"/>
    </source>
</evidence>
<dbReference type="GO" id="GO:0006631">
    <property type="term" value="P:fatty acid metabolic process"/>
    <property type="evidence" value="ECO:0007669"/>
    <property type="project" value="TreeGrafter"/>
</dbReference>
<evidence type="ECO:0000256" key="1">
    <source>
        <dbReference type="ARBA" id="ARBA00006432"/>
    </source>
</evidence>
<dbReference type="EMBL" id="CP000384">
    <property type="protein sequence ID" value="ABG08774.1"/>
    <property type="molecule type" value="Genomic_DNA"/>
</dbReference>
<protein>
    <submittedName>
        <fullName evidence="6">AMP-dependent synthetase and ligase</fullName>
    </submittedName>
</protein>
<evidence type="ECO:0000313" key="6">
    <source>
        <dbReference type="EMBL" id="ABG08774.1"/>
    </source>
</evidence>
<dbReference type="AlphaFoldDB" id="A0A5Q5BKH2"/>
<dbReference type="KEGG" id="mmc:Mmcs_2666"/>
<sequence length="539" mass="57624">MDQPPARPRGGRCDPVGEDRQVIPPRPTIPALLARSAREFGDQAYVISPTERLTYGDAERRSAEVARWLLGRGVGKGVRVGLFFPNGVDWIVWWLAVSRIGALAVPLSTMYTPAELAKVVRLADVALVVGPSAVLGIDVAQRFEEAFPGLADQPAGRLALTQAPYLRSVVLTGGADRPWVTPHDSSEATVSREVLAAVEDEVSPADLAVMVHTSGSTADPKGVLHTHGTVVRQTSGWPAAVRAVTGSAGPVRILCAMPFFWIGGLLAATGALHEPVTVLVLPRLDAQTALDLIERERATGLVGWPAFTQRLRDHPSFAARDLSSAPMLRDGPLDIAMTDVPDGYPVHRTMSETAGGFAFTEMAIVDDEGQAVPEGTVGELLVRGIGVMAGYNKRERAETFDADGWYHTGDRVYRREGDPRLFYVGRTSELIKAAGANVSPLEVEAVVEQFPDVVQCVVVGVEDPERGEQVCAAVVPARGEIDVTDLSARARTQLSAYKVPTRWAVVGADQLPVLASGKLDRKAVKKMIADGVLPSVAPT</sequence>
<reference evidence="6" key="1">
    <citation type="submission" date="2006-06" db="EMBL/GenBank/DDBJ databases">
        <title>Complete sequence of chromosome of Mycobacterium sp. MCS.</title>
        <authorList>
            <consortium name="US DOE Joint Genome Institute"/>
            <person name="Copeland A."/>
            <person name="Lucas S."/>
            <person name="Lapidus A."/>
            <person name="Barry K."/>
            <person name="Detter J.C."/>
            <person name="Glavina del Rio T."/>
            <person name="Hammon N."/>
            <person name="Israni S."/>
            <person name="Dalin E."/>
            <person name="Tice H."/>
            <person name="Pitluck S."/>
            <person name="Martinez M."/>
            <person name="Schmutz J."/>
            <person name="Larimer F."/>
            <person name="Land M."/>
            <person name="Hauser L."/>
            <person name="Kyrpides N."/>
            <person name="Kim E."/>
            <person name="Miller C.D."/>
            <person name="Hughes J.E."/>
            <person name="Anderson A.J."/>
            <person name="Sims R.C."/>
            <person name="Richardson P."/>
        </authorList>
    </citation>
    <scope>NUCLEOTIDE SEQUENCE [LARGE SCALE GENOMIC DNA]</scope>
    <source>
        <strain evidence="6">MCS</strain>
    </source>
</reference>
<dbReference type="InterPro" id="IPR045851">
    <property type="entry name" value="AMP-bd_C_sf"/>
</dbReference>
<feature type="domain" description="AMP-binding enzyme C-terminal" evidence="5">
    <location>
        <begin position="442"/>
        <end position="518"/>
    </location>
</feature>
<dbReference type="Pfam" id="PF00501">
    <property type="entry name" value="AMP-binding"/>
    <property type="match status" value="1"/>
</dbReference>
<dbReference type="SUPFAM" id="SSF56801">
    <property type="entry name" value="Acetyl-CoA synthetase-like"/>
    <property type="match status" value="1"/>
</dbReference>